<dbReference type="Pfam" id="PF20551">
    <property type="entry name" value="DUF6765"/>
    <property type="match status" value="1"/>
</dbReference>
<dbReference type="STRING" id="1122206.SAMN02745753_02309"/>
<gene>
    <name evidence="1" type="ORF">SAMN02745753_02309</name>
</gene>
<sequence length="356" mass="40507">MQIDGHHTLTYVVARYAGIDHYTAEKVAYSAQYVDEATNDSQIHFENGAMYDRIVSAHKMLDYRNTQELANNLVWIPFHFLPGNEGFPSSETPEGSFINRLICMPDSQVARDMLKMVAQHWERPYAAQMMGVAMHVYADTFAHQGFAGVIHDVNRVDELESTSTSLLQKVKDNLFSYAISESSPLGHGAALSFPDRPYTSWEYQNGLGKKVERDNTKIFLDAADAMCKAMQCWKSRDTSIDIDNQPGLTKDQLALIKHALLTINDDSGDARHKEWLKWLQEDKFELGAVDLSFDIEGQDSWKFKARGEGIKIDGVFKYPYSEAFLTSDWKYFHDALKTYRLEIIRDVLPSYGICVA</sequence>
<protein>
    <submittedName>
        <fullName evidence="1">Uncharacterized protein</fullName>
    </submittedName>
</protein>
<evidence type="ECO:0000313" key="1">
    <source>
        <dbReference type="EMBL" id="SHF60479.1"/>
    </source>
</evidence>
<name>A0A1M5D0F0_9GAMM</name>
<proteinExistence type="predicted"/>
<dbReference type="EMBL" id="FQVF01000009">
    <property type="protein sequence ID" value="SHF60479.1"/>
    <property type="molecule type" value="Genomic_DNA"/>
</dbReference>
<dbReference type="InterPro" id="IPR046653">
    <property type="entry name" value="DUF6765"/>
</dbReference>
<organism evidence="1 2">
    <name type="scientific">Marinomonas polaris DSM 16579</name>
    <dbReference type="NCBI Taxonomy" id="1122206"/>
    <lineage>
        <taxon>Bacteria</taxon>
        <taxon>Pseudomonadati</taxon>
        <taxon>Pseudomonadota</taxon>
        <taxon>Gammaproteobacteria</taxon>
        <taxon>Oceanospirillales</taxon>
        <taxon>Oceanospirillaceae</taxon>
        <taxon>Marinomonas</taxon>
    </lineage>
</organism>
<dbReference type="OrthoDB" id="569000at2"/>
<keyword evidence="2" id="KW-1185">Reference proteome</keyword>
<accession>A0A1M5D0F0</accession>
<dbReference type="AlphaFoldDB" id="A0A1M5D0F0"/>
<dbReference type="RefSeq" id="WP_072839842.1">
    <property type="nucleotide sequence ID" value="NZ_FQVF01000009.1"/>
</dbReference>
<reference evidence="2" key="1">
    <citation type="submission" date="2016-11" db="EMBL/GenBank/DDBJ databases">
        <authorList>
            <person name="Varghese N."/>
            <person name="Submissions S."/>
        </authorList>
    </citation>
    <scope>NUCLEOTIDE SEQUENCE [LARGE SCALE GENOMIC DNA]</scope>
    <source>
        <strain evidence="2">DSM 16579</strain>
    </source>
</reference>
<dbReference type="Proteomes" id="UP000184517">
    <property type="component" value="Unassembled WGS sequence"/>
</dbReference>
<evidence type="ECO:0000313" key="2">
    <source>
        <dbReference type="Proteomes" id="UP000184517"/>
    </source>
</evidence>